<evidence type="ECO:0000313" key="3">
    <source>
        <dbReference type="Proteomes" id="UP000664521"/>
    </source>
</evidence>
<dbReference type="InterPro" id="IPR020915">
    <property type="entry name" value="UPF0311"/>
</dbReference>
<dbReference type="Pfam" id="PF11578">
    <property type="entry name" value="DUF3237"/>
    <property type="match status" value="1"/>
</dbReference>
<evidence type="ECO:0000256" key="1">
    <source>
        <dbReference type="SAM" id="SignalP"/>
    </source>
</evidence>
<comment type="caution">
    <text evidence="2">The sequence shown here is derived from an EMBL/GenBank/DDBJ whole genome shotgun (WGS) entry which is preliminary data.</text>
</comment>
<sequence>MNLFPLLSLALPALSSPLSTASANSTAPHTTFLFNANLTTTAPILIGATPFGLTTILPITGGAFSGPGLEGKITTGLARRVTGTTSTNRADATYVLRTRDGANIAVTERAAIPGVEVMFEAAGGRYAWLNNVTAWTMATVPEDGVIRLKFWRMERLGREGLVDKPKFQWLGD</sequence>
<feature type="signal peptide" evidence="1">
    <location>
        <begin position="1"/>
        <end position="23"/>
    </location>
</feature>
<dbReference type="Gene3D" id="2.40.160.20">
    <property type="match status" value="1"/>
</dbReference>
<organism evidence="2 3">
    <name type="scientific">Heterodermia speciosa</name>
    <dbReference type="NCBI Taxonomy" id="116794"/>
    <lineage>
        <taxon>Eukaryota</taxon>
        <taxon>Fungi</taxon>
        <taxon>Dikarya</taxon>
        <taxon>Ascomycota</taxon>
        <taxon>Pezizomycotina</taxon>
        <taxon>Lecanoromycetes</taxon>
        <taxon>OSLEUM clade</taxon>
        <taxon>Lecanoromycetidae</taxon>
        <taxon>Caliciales</taxon>
        <taxon>Physciaceae</taxon>
        <taxon>Heterodermia</taxon>
    </lineage>
</organism>
<dbReference type="EMBL" id="CAJPDS010000027">
    <property type="protein sequence ID" value="CAF9921100.1"/>
    <property type="molecule type" value="Genomic_DNA"/>
</dbReference>
<keyword evidence="1" id="KW-0732">Signal</keyword>
<name>A0A8H3IHK2_9LECA</name>
<dbReference type="PANTHER" id="PTHR37315:SF1">
    <property type="entry name" value="UPF0311 PROTEIN BLR7842"/>
    <property type="match status" value="1"/>
</dbReference>
<dbReference type="Proteomes" id="UP000664521">
    <property type="component" value="Unassembled WGS sequence"/>
</dbReference>
<reference evidence="2" key="1">
    <citation type="submission" date="2021-03" db="EMBL/GenBank/DDBJ databases">
        <authorList>
            <person name="Tagirdzhanova G."/>
        </authorList>
    </citation>
    <scope>NUCLEOTIDE SEQUENCE</scope>
</reference>
<dbReference type="OrthoDB" id="2544694at2759"/>
<dbReference type="AlphaFoldDB" id="A0A8H3IHK2"/>
<keyword evidence="3" id="KW-1185">Reference proteome</keyword>
<feature type="chain" id="PRO_5034587811" evidence="1">
    <location>
        <begin position="24"/>
        <end position="172"/>
    </location>
</feature>
<accession>A0A8H3IHK2</accession>
<gene>
    <name evidence="2" type="ORF">HETSPECPRED_004434</name>
</gene>
<evidence type="ECO:0000313" key="2">
    <source>
        <dbReference type="EMBL" id="CAF9921100.1"/>
    </source>
</evidence>
<proteinExistence type="predicted"/>
<protein>
    <submittedName>
        <fullName evidence="2">Uncharacterized protein</fullName>
    </submittedName>
</protein>
<dbReference type="PANTHER" id="PTHR37315">
    <property type="entry name" value="UPF0311 PROTEIN BLR7842"/>
    <property type="match status" value="1"/>
</dbReference>